<dbReference type="EMBL" id="KQ416616">
    <property type="protein sequence ID" value="KOF96200.1"/>
    <property type="molecule type" value="Genomic_DNA"/>
</dbReference>
<feature type="region of interest" description="Disordered" evidence="1">
    <location>
        <begin position="1"/>
        <end position="44"/>
    </location>
</feature>
<protein>
    <submittedName>
        <fullName evidence="2">Uncharacterized protein</fullName>
    </submittedName>
</protein>
<organism evidence="2">
    <name type="scientific">Octopus bimaculoides</name>
    <name type="common">California two-spotted octopus</name>
    <dbReference type="NCBI Taxonomy" id="37653"/>
    <lineage>
        <taxon>Eukaryota</taxon>
        <taxon>Metazoa</taxon>
        <taxon>Spiralia</taxon>
        <taxon>Lophotrochozoa</taxon>
        <taxon>Mollusca</taxon>
        <taxon>Cephalopoda</taxon>
        <taxon>Coleoidea</taxon>
        <taxon>Octopodiformes</taxon>
        <taxon>Octopoda</taxon>
        <taxon>Incirrata</taxon>
        <taxon>Octopodidae</taxon>
        <taxon>Octopus</taxon>
    </lineage>
</organism>
<feature type="compositionally biased region" description="Low complexity" evidence="1">
    <location>
        <begin position="1"/>
        <end position="14"/>
    </location>
</feature>
<accession>A0A0L8I578</accession>
<feature type="non-terminal residue" evidence="2">
    <location>
        <position position="83"/>
    </location>
</feature>
<evidence type="ECO:0000313" key="2">
    <source>
        <dbReference type="EMBL" id="KOF96200.1"/>
    </source>
</evidence>
<evidence type="ECO:0000256" key="1">
    <source>
        <dbReference type="SAM" id="MobiDB-lite"/>
    </source>
</evidence>
<reference evidence="2" key="1">
    <citation type="submission" date="2015-07" db="EMBL/GenBank/DDBJ databases">
        <title>MeaNS - Measles Nucleotide Surveillance Program.</title>
        <authorList>
            <person name="Tran T."/>
            <person name="Druce J."/>
        </authorList>
    </citation>
    <scope>NUCLEOTIDE SEQUENCE</scope>
    <source>
        <strain evidence="2">UCB-OBI-ISO-001</strain>
        <tissue evidence="2">Gonad</tissue>
    </source>
</reference>
<sequence>MIKIASGGNSVSDGSSGGGSGSDGSSGGGGGSGGDSGGGSGSCSGGGSSCFVAIVIGSGSISAFDSIADSSGGCSIIANIGGH</sequence>
<dbReference type="AlphaFoldDB" id="A0A0L8I578"/>
<proteinExistence type="predicted"/>
<name>A0A0L8I578_OCTBM</name>
<feature type="compositionally biased region" description="Gly residues" evidence="1">
    <location>
        <begin position="15"/>
        <end position="44"/>
    </location>
</feature>
<gene>
    <name evidence="2" type="ORF">OCBIM_22036062mg</name>
</gene>